<dbReference type="EMBL" id="JACSDY010000004">
    <property type="protein sequence ID" value="KAF7429816.1"/>
    <property type="molecule type" value="Genomic_DNA"/>
</dbReference>
<evidence type="ECO:0000313" key="2">
    <source>
        <dbReference type="EMBL" id="KAF7429816.1"/>
    </source>
</evidence>
<accession>A0A834P771</accession>
<reference evidence="2" key="1">
    <citation type="journal article" date="2020" name="G3 (Bethesda)">
        <title>High-Quality Assemblies for Three Invasive Social Wasps from the &lt;i&gt;Vespula&lt;/i&gt; Genus.</title>
        <authorList>
            <person name="Harrop T.W.R."/>
            <person name="Guhlin J."/>
            <person name="McLaughlin G.M."/>
            <person name="Permina E."/>
            <person name="Stockwell P."/>
            <person name="Gilligan J."/>
            <person name="Le Lec M.F."/>
            <person name="Gruber M.A.M."/>
            <person name="Quinn O."/>
            <person name="Lovegrove M."/>
            <person name="Duncan E.J."/>
            <person name="Remnant E.J."/>
            <person name="Van Eeckhoven J."/>
            <person name="Graham B."/>
            <person name="Knapp R.A."/>
            <person name="Langford K.W."/>
            <person name="Kronenberg Z."/>
            <person name="Press M.O."/>
            <person name="Eacker S.M."/>
            <person name="Wilson-Rankin E.E."/>
            <person name="Purcell J."/>
            <person name="Lester P.J."/>
            <person name="Dearden P.K."/>
        </authorList>
    </citation>
    <scope>NUCLEOTIDE SEQUENCE</scope>
    <source>
        <strain evidence="2">Volc-1</strain>
    </source>
</reference>
<keyword evidence="3" id="KW-1185">Reference proteome</keyword>
<gene>
    <name evidence="2" type="ORF">H0235_006214</name>
</gene>
<name>A0A834P771_VESPE</name>
<comment type="caution">
    <text evidence="2">The sequence shown here is derived from an EMBL/GenBank/DDBJ whole genome shotgun (WGS) entry which is preliminary data.</text>
</comment>
<feature type="compositionally biased region" description="Basic and acidic residues" evidence="1">
    <location>
        <begin position="17"/>
        <end position="32"/>
    </location>
</feature>
<sequence length="108" mass="13118">MAWRVGTYSIPGVPRVKRGERDCEKKTWMKNDNDDDDDDDDDNDNDENEDEDEDDDDDDNDGFFFGRRSRRTRENYFFRQRRSLAFDKNPHRCFSITRFETDEDDTRK</sequence>
<feature type="region of interest" description="Disordered" evidence="1">
    <location>
        <begin position="1"/>
        <end position="66"/>
    </location>
</feature>
<dbReference type="AlphaFoldDB" id="A0A834P771"/>
<evidence type="ECO:0000313" key="3">
    <source>
        <dbReference type="Proteomes" id="UP000600918"/>
    </source>
</evidence>
<protein>
    <submittedName>
        <fullName evidence="2">Uncharacterized protein</fullName>
    </submittedName>
</protein>
<dbReference type="Proteomes" id="UP000600918">
    <property type="component" value="Unassembled WGS sequence"/>
</dbReference>
<evidence type="ECO:0000256" key="1">
    <source>
        <dbReference type="SAM" id="MobiDB-lite"/>
    </source>
</evidence>
<organism evidence="2 3">
    <name type="scientific">Vespula pensylvanica</name>
    <name type="common">Western yellow jacket</name>
    <name type="synonym">Wasp</name>
    <dbReference type="NCBI Taxonomy" id="30213"/>
    <lineage>
        <taxon>Eukaryota</taxon>
        <taxon>Metazoa</taxon>
        <taxon>Ecdysozoa</taxon>
        <taxon>Arthropoda</taxon>
        <taxon>Hexapoda</taxon>
        <taxon>Insecta</taxon>
        <taxon>Pterygota</taxon>
        <taxon>Neoptera</taxon>
        <taxon>Endopterygota</taxon>
        <taxon>Hymenoptera</taxon>
        <taxon>Apocrita</taxon>
        <taxon>Aculeata</taxon>
        <taxon>Vespoidea</taxon>
        <taxon>Vespidae</taxon>
        <taxon>Vespinae</taxon>
        <taxon>Vespula</taxon>
    </lineage>
</organism>
<proteinExistence type="predicted"/>
<feature type="compositionally biased region" description="Acidic residues" evidence="1">
    <location>
        <begin position="33"/>
        <end position="61"/>
    </location>
</feature>